<comment type="cofactor">
    <cofactor evidence="1">
        <name>FAD</name>
        <dbReference type="ChEBI" id="CHEBI:57692"/>
    </cofactor>
</comment>
<dbReference type="GO" id="GO:0005829">
    <property type="term" value="C:cytosol"/>
    <property type="evidence" value="ECO:0007669"/>
    <property type="project" value="TreeGrafter"/>
</dbReference>
<keyword evidence="4" id="KW-0560">Oxidoreductase</keyword>
<gene>
    <name evidence="6" type="ORF">A6K76_11260</name>
</gene>
<sequence length="372" mass="41038">MYDVLIIGAGSMGSAASYFLAKEGKNVLCIDAFDPPHTEGSHHGETRIIRYAYGEGTDYVQLALRAGELWRELEQQVGKQLFIQTGMLNIANDGATFLQNIERSAAMHNIAIEALLPTDVHNRFAGITLPNDMTALYEAASGVLRVEDCVSSYRQVAEAAGATFRVNEPVVSIETGTTQRVTTIHGTYEAAVLIVCAGAHSKQLLQTANIHVPLTPTRKTFAWFEASDLYDASQFPAFLLERDNYCYYGFPSIDGSGYKVGRHDGGQPIDVTQPMQPFNDDDLVELEYFITTYMPQVGALKFGKECKYNMTDDEHFIIDTLPDNDNVILATGFSGHGFKFSSAIGELLCHLATKQPTAYDLSRFSLARFSHE</sequence>
<proteinExistence type="predicted"/>
<dbReference type="Gene3D" id="3.50.50.60">
    <property type="entry name" value="FAD/NAD(P)-binding domain"/>
    <property type="match status" value="1"/>
</dbReference>
<protein>
    <submittedName>
        <fullName evidence="6">N-methyltryptophan oxidase</fullName>
    </submittedName>
</protein>
<dbReference type="EMBL" id="MATO01000037">
    <property type="protein sequence ID" value="OCS90436.1"/>
    <property type="molecule type" value="Genomic_DNA"/>
</dbReference>
<accession>A0A1C0YTD8</accession>
<dbReference type="InterPro" id="IPR006076">
    <property type="entry name" value="FAD-dep_OxRdtase"/>
</dbReference>
<name>A0A1C0YTD8_9BACL</name>
<feature type="domain" description="FAD dependent oxidoreductase" evidence="5">
    <location>
        <begin position="3"/>
        <end position="350"/>
    </location>
</feature>
<comment type="caution">
    <text evidence="6">The sequence shown here is derived from an EMBL/GenBank/DDBJ whole genome shotgun (WGS) entry which is preliminary data.</text>
</comment>
<keyword evidence="7" id="KW-1185">Reference proteome</keyword>
<dbReference type="PANTHER" id="PTHR10961">
    <property type="entry name" value="PEROXISOMAL SARCOSINE OXIDASE"/>
    <property type="match status" value="1"/>
</dbReference>
<evidence type="ECO:0000256" key="1">
    <source>
        <dbReference type="ARBA" id="ARBA00001974"/>
    </source>
</evidence>
<evidence type="ECO:0000256" key="4">
    <source>
        <dbReference type="ARBA" id="ARBA00023002"/>
    </source>
</evidence>
<evidence type="ECO:0000256" key="2">
    <source>
        <dbReference type="ARBA" id="ARBA00022630"/>
    </source>
</evidence>
<dbReference type="SUPFAM" id="SSF51905">
    <property type="entry name" value="FAD/NAD(P)-binding domain"/>
    <property type="match status" value="1"/>
</dbReference>
<keyword evidence="3" id="KW-0274">FAD</keyword>
<dbReference type="RefSeq" id="WP_066464669.1">
    <property type="nucleotide sequence ID" value="NZ_MATO01000037.1"/>
</dbReference>
<evidence type="ECO:0000259" key="5">
    <source>
        <dbReference type="Pfam" id="PF01266"/>
    </source>
</evidence>
<dbReference type="SUPFAM" id="SSF54373">
    <property type="entry name" value="FAD-linked reductases, C-terminal domain"/>
    <property type="match status" value="1"/>
</dbReference>
<reference evidence="6 7" key="1">
    <citation type="submission" date="2016-07" db="EMBL/GenBank/DDBJ databases">
        <title>Caryophanon latum genome sequencing.</title>
        <authorList>
            <person name="Verma A."/>
            <person name="Pal Y."/>
            <person name="Krishnamurthi S."/>
        </authorList>
    </citation>
    <scope>NUCLEOTIDE SEQUENCE [LARGE SCALE GENOMIC DNA]</scope>
    <source>
        <strain evidence="6 7">DSM 14151</strain>
    </source>
</reference>
<evidence type="ECO:0000313" key="6">
    <source>
        <dbReference type="EMBL" id="OCS90436.1"/>
    </source>
</evidence>
<dbReference type="OrthoDB" id="9794226at2"/>
<keyword evidence="2" id="KW-0285">Flavoprotein</keyword>
<dbReference type="PANTHER" id="PTHR10961:SF7">
    <property type="entry name" value="FAD DEPENDENT OXIDOREDUCTASE DOMAIN-CONTAINING PROTEIN"/>
    <property type="match status" value="1"/>
</dbReference>
<dbReference type="InterPro" id="IPR036188">
    <property type="entry name" value="FAD/NAD-bd_sf"/>
</dbReference>
<dbReference type="NCBIfam" id="NF008425">
    <property type="entry name" value="PRK11259.1"/>
    <property type="match status" value="1"/>
</dbReference>
<dbReference type="GO" id="GO:0008115">
    <property type="term" value="F:sarcosine oxidase activity"/>
    <property type="evidence" value="ECO:0007669"/>
    <property type="project" value="TreeGrafter"/>
</dbReference>
<evidence type="ECO:0000256" key="3">
    <source>
        <dbReference type="ARBA" id="ARBA00022827"/>
    </source>
</evidence>
<dbReference type="InterPro" id="IPR045170">
    <property type="entry name" value="MTOX"/>
</dbReference>
<dbReference type="Proteomes" id="UP000093482">
    <property type="component" value="Unassembled WGS sequence"/>
</dbReference>
<dbReference type="GO" id="GO:0050660">
    <property type="term" value="F:flavin adenine dinucleotide binding"/>
    <property type="evidence" value="ECO:0007669"/>
    <property type="project" value="InterPro"/>
</dbReference>
<dbReference type="AlphaFoldDB" id="A0A1C0YTD8"/>
<evidence type="ECO:0000313" key="7">
    <source>
        <dbReference type="Proteomes" id="UP000093482"/>
    </source>
</evidence>
<dbReference type="Pfam" id="PF01266">
    <property type="entry name" value="DAO"/>
    <property type="match status" value="1"/>
</dbReference>
<organism evidence="6 7">
    <name type="scientific">Caryophanon latum</name>
    <dbReference type="NCBI Taxonomy" id="33977"/>
    <lineage>
        <taxon>Bacteria</taxon>
        <taxon>Bacillati</taxon>
        <taxon>Bacillota</taxon>
        <taxon>Bacilli</taxon>
        <taxon>Bacillales</taxon>
        <taxon>Caryophanaceae</taxon>
        <taxon>Caryophanon</taxon>
    </lineage>
</organism>
<dbReference type="Gene3D" id="3.30.9.10">
    <property type="entry name" value="D-Amino Acid Oxidase, subunit A, domain 2"/>
    <property type="match status" value="1"/>
</dbReference>